<dbReference type="Gene3D" id="1.50.10.20">
    <property type="match status" value="2"/>
</dbReference>
<feature type="domain" description="Prenyltransferase alpha-alpha toroid" evidence="10">
    <location>
        <begin position="85"/>
        <end position="294"/>
    </location>
</feature>
<dbReference type="Proteomes" id="UP000036681">
    <property type="component" value="Unplaced"/>
</dbReference>
<dbReference type="GO" id="GO:0004660">
    <property type="term" value="F:protein farnesyltransferase activity"/>
    <property type="evidence" value="ECO:0007669"/>
    <property type="project" value="UniProtKB-UniRule"/>
</dbReference>
<reference evidence="12" key="1">
    <citation type="submission" date="2017-02" db="UniProtKB">
        <authorList>
            <consortium name="WormBaseParasite"/>
        </authorList>
    </citation>
    <scope>IDENTIFICATION</scope>
</reference>
<evidence type="ECO:0000256" key="5">
    <source>
        <dbReference type="ARBA" id="ARBA00022679"/>
    </source>
</evidence>
<dbReference type="GO" id="GO:0005965">
    <property type="term" value="C:protein farnesyltransferase complex"/>
    <property type="evidence" value="ECO:0007669"/>
    <property type="project" value="UniProtKB-UniRule"/>
</dbReference>
<keyword evidence="11" id="KW-1185">Reference proteome</keyword>
<evidence type="ECO:0000256" key="6">
    <source>
        <dbReference type="ARBA" id="ARBA00022723"/>
    </source>
</evidence>
<dbReference type="WBParaSite" id="ALUE_0002053501-mRNA-1">
    <property type="protein sequence ID" value="ALUE_0002053501-mRNA-1"/>
    <property type="gene ID" value="ALUE_0002053501"/>
</dbReference>
<dbReference type="AlphaFoldDB" id="A0A0M3IP57"/>
<proteinExistence type="inferred from homology"/>
<dbReference type="InterPro" id="IPR045089">
    <property type="entry name" value="PGGT1B-like"/>
</dbReference>
<evidence type="ECO:0000259" key="10">
    <source>
        <dbReference type="Pfam" id="PF00432"/>
    </source>
</evidence>
<dbReference type="Pfam" id="PF00432">
    <property type="entry name" value="Prenyltrans"/>
    <property type="match status" value="1"/>
</dbReference>
<keyword evidence="5 9" id="KW-0808">Transferase</keyword>
<protein>
    <recommendedName>
        <fullName evidence="3 9">Protein farnesyltransferase subunit beta</fullName>
        <shortName evidence="9">FTase-beta</shortName>
        <ecNumber evidence="2 9">2.5.1.58</ecNumber>
    </recommendedName>
</protein>
<dbReference type="EC" id="2.5.1.58" evidence="2 9"/>
<dbReference type="InterPro" id="IPR008930">
    <property type="entry name" value="Terpenoid_cyclase/PrenylTrfase"/>
</dbReference>
<keyword evidence="4 9" id="KW-0637">Prenyltransferase</keyword>
<evidence type="ECO:0000256" key="8">
    <source>
        <dbReference type="ARBA" id="ARBA00022833"/>
    </source>
</evidence>
<organism evidence="11 12">
    <name type="scientific">Ascaris lumbricoides</name>
    <name type="common">Giant roundworm</name>
    <dbReference type="NCBI Taxonomy" id="6252"/>
    <lineage>
        <taxon>Eukaryota</taxon>
        <taxon>Metazoa</taxon>
        <taxon>Ecdysozoa</taxon>
        <taxon>Nematoda</taxon>
        <taxon>Chromadorea</taxon>
        <taxon>Rhabditida</taxon>
        <taxon>Spirurina</taxon>
        <taxon>Ascaridomorpha</taxon>
        <taxon>Ascaridoidea</taxon>
        <taxon>Ascarididae</taxon>
        <taxon>Ascaris</taxon>
    </lineage>
</organism>
<keyword evidence="8 9" id="KW-0862">Zinc</keyword>
<dbReference type="PANTHER" id="PTHR11774">
    <property type="entry name" value="GERANYLGERANYL TRANSFERASE TYPE BETA SUBUNIT"/>
    <property type="match status" value="1"/>
</dbReference>
<comment type="subunit">
    <text evidence="9">Heterodimer of an alpha and a beta subunit.</text>
</comment>
<keyword evidence="7" id="KW-0677">Repeat</keyword>
<comment type="catalytic activity">
    <reaction evidence="9">
        <text>L-cysteinyl-[protein] + (2E,6E)-farnesyl diphosphate = S-(2E,6E)-farnesyl-L-cysteinyl-[protein] + diphosphate</text>
        <dbReference type="Rhea" id="RHEA:13345"/>
        <dbReference type="Rhea" id="RHEA-COMP:10131"/>
        <dbReference type="Rhea" id="RHEA-COMP:11535"/>
        <dbReference type="ChEBI" id="CHEBI:29950"/>
        <dbReference type="ChEBI" id="CHEBI:33019"/>
        <dbReference type="ChEBI" id="CHEBI:86019"/>
        <dbReference type="ChEBI" id="CHEBI:175763"/>
    </reaction>
</comment>
<keyword evidence="6 9" id="KW-0479">Metal-binding</keyword>
<dbReference type="PANTHER" id="PTHR11774:SF6">
    <property type="entry name" value="PROTEIN FARNESYLTRANSFERASE SUBUNIT BETA"/>
    <property type="match status" value="1"/>
</dbReference>
<dbReference type="CDD" id="cd02893">
    <property type="entry name" value="FTase"/>
    <property type="match status" value="1"/>
</dbReference>
<evidence type="ECO:0000256" key="3">
    <source>
        <dbReference type="ARBA" id="ARBA00015798"/>
    </source>
</evidence>
<evidence type="ECO:0000256" key="2">
    <source>
        <dbReference type="ARBA" id="ARBA00012702"/>
    </source>
</evidence>
<evidence type="ECO:0000313" key="12">
    <source>
        <dbReference type="WBParaSite" id="ALUE_0002053501-mRNA-1"/>
    </source>
</evidence>
<dbReference type="GO" id="GO:0008270">
    <property type="term" value="F:zinc ion binding"/>
    <property type="evidence" value="ECO:0007669"/>
    <property type="project" value="UniProtKB-UniRule"/>
</dbReference>
<comment type="similarity">
    <text evidence="1 9">Belongs to the protein prenyltransferase subunit beta family.</text>
</comment>
<dbReference type="SUPFAM" id="SSF48239">
    <property type="entry name" value="Terpenoid cyclases/Protein prenyltransferases"/>
    <property type="match status" value="2"/>
</dbReference>
<dbReference type="InterPro" id="IPR001330">
    <property type="entry name" value="Prenyltrans"/>
</dbReference>
<evidence type="ECO:0000256" key="1">
    <source>
        <dbReference type="ARBA" id="ARBA00010497"/>
    </source>
</evidence>
<evidence type="ECO:0000256" key="7">
    <source>
        <dbReference type="ARBA" id="ARBA00022737"/>
    </source>
</evidence>
<evidence type="ECO:0000313" key="11">
    <source>
        <dbReference type="Proteomes" id="UP000036681"/>
    </source>
</evidence>
<comment type="function">
    <text evidence="9">Catalyzes the transfer of a farnesyl moiety from farnesyl diphosphate to a cysteine at the fourth position from the C-terminus of several proteins. The beta subunit is responsible for peptide-binding.</text>
</comment>
<dbReference type="GO" id="GO:0097354">
    <property type="term" value="P:prenylation"/>
    <property type="evidence" value="ECO:0007669"/>
    <property type="project" value="UniProtKB-UniRule"/>
</dbReference>
<name>A0A0M3IP57_ASCLU</name>
<dbReference type="InterPro" id="IPR026872">
    <property type="entry name" value="FTB"/>
</dbReference>
<comment type="cofactor">
    <cofactor evidence="9">
        <name>Zn(2+)</name>
        <dbReference type="ChEBI" id="CHEBI:29105"/>
    </cofactor>
    <text evidence="9">Binds 1 zinc ion per subunit.</text>
</comment>
<evidence type="ECO:0000256" key="9">
    <source>
        <dbReference type="RuleBase" id="RU365056"/>
    </source>
</evidence>
<accession>A0A0M3IP57</accession>
<sequence>MVASFLSIVKVVDDVIAGKIMKDENEVYSFTAFNDECAFSDDGFFIYSSTEQRRVEDLVSEKYKNYLLDSVDDVDEGASFAPVLCRTVHTHYICHSLKELGKFSQSLDASRPWFCYWGMHSLRLLEATVDESLTSSIIRFLKTCEWPTGGYGGGPGQYPHLATTYGAVMALVSIGTEEALASINRKTLHDFIMSVKEPDGSFHVHVGGEIDIRGSYCALAVASITNILDEQIAVNTDSFVISCQTYEGGFGGLRSCEAHGGYTFCGVASLMILGKSALMHTPSLFKWLAQKQMNCQTYEGGFGGLRSCEAHGGYTFCGVASLMILGKSALMHTPSLFKWLAQKQMKFEGGFQGRTNKLVDGCYSFWQAAVFPMMQVELDKRSPTELRAPFDAKALQEFILVICQDKEKGGFRDKPEKARDMYHTCYTLSGLSIAQSYTPDNVVGGSNNRLAHISPVYNICKSYEQKAREYFSKLDKAHISPVYNICKSYEQKAREYFSKLEKV</sequence>
<evidence type="ECO:0000256" key="4">
    <source>
        <dbReference type="ARBA" id="ARBA00022602"/>
    </source>
</evidence>